<keyword evidence="2 3" id="KW-0802">TPR repeat</keyword>
<keyword evidence="4" id="KW-0732">Signal</keyword>
<proteinExistence type="predicted"/>
<dbReference type="InterPro" id="IPR019734">
    <property type="entry name" value="TPR_rpt"/>
</dbReference>
<name>A0A4R3I9H3_9GAMM</name>
<evidence type="ECO:0000256" key="4">
    <source>
        <dbReference type="SAM" id="SignalP"/>
    </source>
</evidence>
<dbReference type="PROSITE" id="PS50005">
    <property type="entry name" value="TPR"/>
    <property type="match status" value="2"/>
</dbReference>
<dbReference type="SMART" id="SM00028">
    <property type="entry name" value="TPR"/>
    <property type="match status" value="9"/>
</dbReference>
<dbReference type="SUPFAM" id="SSF81901">
    <property type="entry name" value="HCP-like"/>
    <property type="match status" value="1"/>
</dbReference>
<dbReference type="PANTHER" id="PTHR12558:SF13">
    <property type="entry name" value="CELL DIVISION CYCLE PROTEIN 27 HOMOLOG"/>
    <property type="match status" value="1"/>
</dbReference>
<dbReference type="AlphaFoldDB" id="A0A4R3I9H3"/>
<evidence type="ECO:0000313" key="5">
    <source>
        <dbReference type="EMBL" id="TCS42030.1"/>
    </source>
</evidence>
<dbReference type="InterPro" id="IPR011990">
    <property type="entry name" value="TPR-like_helical_dom_sf"/>
</dbReference>
<keyword evidence="6" id="KW-1185">Reference proteome</keyword>
<evidence type="ECO:0000313" key="6">
    <source>
        <dbReference type="Proteomes" id="UP000295793"/>
    </source>
</evidence>
<dbReference type="PROSITE" id="PS50293">
    <property type="entry name" value="TPR_REGION"/>
    <property type="match status" value="1"/>
</dbReference>
<dbReference type="EMBL" id="SLZR01000004">
    <property type="protein sequence ID" value="TCS42030.1"/>
    <property type="molecule type" value="Genomic_DNA"/>
</dbReference>
<feature type="repeat" description="TPR" evidence="3">
    <location>
        <begin position="195"/>
        <end position="228"/>
    </location>
</feature>
<dbReference type="Proteomes" id="UP000295793">
    <property type="component" value="Unassembled WGS sequence"/>
</dbReference>
<gene>
    <name evidence="5" type="ORF">BCF53_104134</name>
</gene>
<dbReference type="InterPro" id="IPR013105">
    <property type="entry name" value="TPR_2"/>
</dbReference>
<keyword evidence="1" id="KW-0677">Repeat</keyword>
<evidence type="ECO:0000256" key="2">
    <source>
        <dbReference type="ARBA" id="ARBA00022803"/>
    </source>
</evidence>
<feature type="chain" id="PRO_5020626145" evidence="4">
    <location>
        <begin position="22"/>
        <end position="686"/>
    </location>
</feature>
<dbReference type="Pfam" id="PF14559">
    <property type="entry name" value="TPR_19"/>
    <property type="match status" value="1"/>
</dbReference>
<dbReference type="SUPFAM" id="SSF48452">
    <property type="entry name" value="TPR-like"/>
    <property type="match status" value="1"/>
</dbReference>
<evidence type="ECO:0000256" key="3">
    <source>
        <dbReference type="PROSITE-ProRule" id="PRU00339"/>
    </source>
</evidence>
<sequence length="686" mass="77398">MLKKICTVLFVTIVSASYSSAVPLELENDSFSDNREIELPKINFDLNSKLPPYHSLSNDQKYALMLTSTQNGQFNYAIAIAKELEKVRSADTSIKALLAADLVQSGNYSKAETALSKLAPNDKYESALINLVTAILYYKNNDLEVAEKLIDETLEEIPRHPYAHAIKGMIAQSKGIYFEAKQSYSNAISYFDRMALAHINLANILFEEGDTEKALSHYNHAISIDQKNCNAVNGKARILYSYEQRTEAEQLLEECVSEKSLNSVLLKSEIDFAQKEYGKVVKLLTPLSKADLLNSWHRTIFIQSALKLNDLDSALNANKQATDQEKYLLAVTLMAQEDAQGANRIFLELWDKNESNVSALLGAVITSISLGNNPDKNHINVISDSKYSALMSFIESKNLFSTNTKSAIYSFNKAASFDENNDFSRVNPSIIESQIRSTELKYFLPGVYFYLFELYEPATKNFNLSATTKEFFTQFLIGKSAFITGDYEQAELSLNTALSTAPQYWSAQILLAETYLKLGEIEKSKFAFKKSINIRPTSDAYFKLGALYEKTGDIKRALEYYEQLVNVEPDNFIALNQLAWVYAENNTKIDRGIQLALRANQLYPNSPIIYDTLGWLYYKDNNLNEAYKWLDSAKNLSNSKSASVLYHLASAQIKGGQEQKARENINLLLEMDGPYKERAKNLLNKM</sequence>
<accession>A0A4R3I9H3</accession>
<evidence type="ECO:0000256" key="1">
    <source>
        <dbReference type="ARBA" id="ARBA00022737"/>
    </source>
</evidence>
<protein>
    <submittedName>
        <fullName evidence="5">Tfp pilus assembly protein PilF</fullName>
    </submittedName>
</protein>
<dbReference type="OrthoDB" id="9766710at2"/>
<feature type="repeat" description="TPR" evidence="3">
    <location>
        <begin position="538"/>
        <end position="571"/>
    </location>
</feature>
<dbReference type="PANTHER" id="PTHR12558">
    <property type="entry name" value="CELL DIVISION CYCLE 16,23,27"/>
    <property type="match status" value="1"/>
</dbReference>
<reference evidence="5 6" key="1">
    <citation type="submission" date="2019-03" db="EMBL/GenBank/DDBJ databases">
        <title>Genomic Encyclopedia of Archaeal and Bacterial Type Strains, Phase II (KMG-II): from individual species to whole genera.</title>
        <authorList>
            <person name="Goeker M."/>
        </authorList>
    </citation>
    <scope>NUCLEOTIDE SEQUENCE [LARGE SCALE GENOMIC DNA]</scope>
    <source>
        <strain evidence="5 6">DSM 15388</strain>
    </source>
</reference>
<dbReference type="Gene3D" id="1.25.40.10">
    <property type="entry name" value="Tetratricopeptide repeat domain"/>
    <property type="match status" value="2"/>
</dbReference>
<feature type="signal peptide" evidence="4">
    <location>
        <begin position="1"/>
        <end position="21"/>
    </location>
</feature>
<dbReference type="RefSeq" id="WP_132700803.1">
    <property type="nucleotide sequence ID" value="NZ_SLZR01000004.1"/>
</dbReference>
<dbReference type="Pfam" id="PF13432">
    <property type="entry name" value="TPR_16"/>
    <property type="match status" value="1"/>
</dbReference>
<dbReference type="Pfam" id="PF07719">
    <property type="entry name" value="TPR_2"/>
    <property type="match status" value="1"/>
</dbReference>
<comment type="caution">
    <text evidence="5">The sequence shown here is derived from an EMBL/GenBank/DDBJ whole genome shotgun (WGS) entry which is preliminary data.</text>
</comment>
<organism evidence="5 6">
    <name type="scientific">Reinekea marinisedimentorum</name>
    <dbReference type="NCBI Taxonomy" id="230495"/>
    <lineage>
        <taxon>Bacteria</taxon>
        <taxon>Pseudomonadati</taxon>
        <taxon>Pseudomonadota</taxon>
        <taxon>Gammaproteobacteria</taxon>
        <taxon>Oceanospirillales</taxon>
        <taxon>Saccharospirillaceae</taxon>
        <taxon>Reinekea</taxon>
    </lineage>
</organism>